<evidence type="ECO:0008006" key="3">
    <source>
        <dbReference type="Google" id="ProtNLM"/>
    </source>
</evidence>
<name>A0ABN2MND3_9ACTN</name>
<dbReference type="Proteomes" id="UP001500218">
    <property type="component" value="Unassembled WGS sequence"/>
</dbReference>
<comment type="caution">
    <text evidence="1">The sequence shown here is derived from an EMBL/GenBank/DDBJ whole genome shotgun (WGS) entry which is preliminary data.</text>
</comment>
<evidence type="ECO:0000313" key="1">
    <source>
        <dbReference type="EMBL" id="GAA1832587.1"/>
    </source>
</evidence>
<keyword evidence="2" id="KW-1185">Reference proteome</keyword>
<protein>
    <recommendedName>
        <fullName evidence="3">Phage gp6-like head-tail connector protein</fullName>
    </recommendedName>
</protein>
<dbReference type="RefSeq" id="WP_344139320.1">
    <property type="nucleotide sequence ID" value="NZ_BAAALT010000275.1"/>
</dbReference>
<accession>A0ABN2MND3</accession>
<reference evidence="1 2" key="1">
    <citation type="journal article" date="2019" name="Int. J. Syst. Evol. Microbiol.">
        <title>The Global Catalogue of Microorganisms (GCM) 10K type strain sequencing project: providing services to taxonomists for standard genome sequencing and annotation.</title>
        <authorList>
            <consortium name="The Broad Institute Genomics Platform"/>
            <consortium name="The Broad Institute Genome Sequencing Center for Infectious Disease"/>
            <person name="Wu L."/>
            <person name="Ma J."/>
        </authorList>
    </citation>
    <scope>NUCLEOTIDE SEQUENCE [LARGE SCALE GENOMIC DNA]</scope>
    <source>
        <strain evidence="1 2">JCM 13250</strain>
    </source>
</reference>
<proteinExistence type="predicted"/>
<sequence>MSTFMAFASVDLRSAADADAFLAALRDAVAANRDADRPLQAHLDGARATLHADYGNIWLGHVLARVAENTGVVRRAVLALDHDEYGAEHVVLDGTVGGLRRVQHVYVFPHGEPDEDLGLTIADVPAHPDVPAGDNGMLDGPAAWAVAAALYDVPVARLAAAARRQETAYEHLGAVFSPFEGWWDALGAPYAGGPGGHVVTIGG</sequence>
<evidence type="ECO:0000313" key="2">
    <source>
        <dbReference type="Proteomes" id="UP001500218"/>
    </source>
</evidence>
<dbReference type="EMBL" id="BAAALT010000275">
    <property type="protein sequence ID" value="GAA1832587.1"/>
    <property type="molecule type" value="Genomic_DNA"/>
</dbReference>
<organism evidence="1 2">
    <name type="scientific">Luedemannella flava</name>
    <dbReference type="NCBI Taxonomy" id="349316"/>
    <lineage>
        <taxon>Bacteria</taxon>
        <taxon>Bacillati</taxon>
        <taxon>Actinomycetota</taxon>
        <taxon>Actinomycetes</taxon>
        <taxon>Micromonosporales</taxon>
        <taxon>Micromonosporaceae</taxon>
        <taxon>Luedemannella</taxon>
    </lineage>
</organism>
<gene>
    <name evidence="1" type="ORF">GCM10009682_58810</name>
</gene>